<evidence type="ECO:0000313" key="8">
    <source>
        <dbReference type="EMBL" id="OVA06435.1"/>
    </source>
</evidence>
<dbReference type="InterPro" id="IPR017907">
    <property type="entry name" value="Znf_RING_CS"/>
</dbReference>
<keyword evidence="2 4" id="KW-0863">Zinc-finger</keyword>
<dbReference type="AlphaFoldDB" id="A0A200Q7L3"/>
<evidence type="ECO:0000256" key="5">
    <source>
        <dbReference type="SAM" id="MobiDB-lite"/>
    </source>
</evidence>
<dbReference type="GO" id="GO:0008270">
    <property type="term" value="F:zinc ion binding"/>
    <property type="evidence" value="ECO:0007669"/>
    <property type="project" value="UniProtKB-KW"/>
</dbReference>
<dbReference type="Gene3D" id="3.40.50.10190">
    <property type="entry name" value="BRCT domain"/>
    <property type="match status" value="1"/>
</dbReference>
<dbReference type="OrthoDB" id="251770at2759"/>
<proteinExistence type="predicted"/>
<dbReference type="SUPFAM" id="SSF52113">
    <property type="entry name" value="BRCT domain"/>
    <property type="match status" value="1"/>
</dbReference>
<dbReference type="PROSITE" id="PS01359">
    <property type="entry name" value="ZF_PHD_1"/>
    <property type="match status" value="1"/>
</dbReference>
<dbReference type="OMA" id="IRGMESV"/>
<keyword evidence="9" id="KW-1185">Reference proteome</keyword>
<evidence type="ECO:0000259" key="7">
    <source>
        <dbReference type="PROSITE" id="PS50172"/>
    </source>
</evidence>
<dbReference type="PROSITE" id="PS00518">
    <property type="entry name" value="ZF_RING_1"/>
    <property type="match status" value="1"/>
</dbReference>
<keyword evidence="3" id="KW-0862">Zinc</keyword>
<feature type="compositionally biased region" description="Polar residues" evidence="5">
    <location>
        <begin position="164"/>
        <end position="173"/>
    </location>
</feature>
<feature type="domain" description="RING-type" evidence="6">
    <location>
        <begin position="350"/>
        <end position="395"/>
    </location>
</feature>
<dbReference type="FunCoup" id="A0A200Q7L3">
    <property type="interactions" value="494"/>
</dbReference>
<evidence type="ECO:0000256" key="2">
    <source>
        <dbReference type="ARBA" id="ARBA00022771"/>
    </source>
</evidence>
<organism evidence="8 9">
    <name type="scientific">Macleaya cordata</name>
    <name type="common">Five-seeded plume-poppy</name>
    <name type="synonym">Bocconia cordata</name>
    <dbReference type="NCBI Taxonomy" id="56857"/>
    <lineage>
        <taxon>Eukaryota</taxon>
        <taxon>Viridiplantae</taxon>
        <taxon>Streptophyta</taxon>
        <taxon>Embryophyta</taxon>
        <taxon>Tracheophyta</taxon>
        <taxon>Spermatophyta</taxon>
        <taxon>Magnoliopsida</taxon>
        <taxon>Ranunculales</taxon>
        <taxon>Papaveraceae</taxon>
        <taxon>Papaveroideae</taxon>
        <taxon>Macleaya</taxon>
    </lineage>
</organism>
<dbReference type="PROSITE" id="PS50089">
    <property type="entry name" value="ZF_RING_2"/>
    <property type="match status" value="1"/>
</dbReference>
<feature type="compositionally biased region" description="Basic residues" evidence="5">
    <location>
        <begin position="178"/>
        <end position="187"/>
    </location>
</feature>
<evidence type="ECO:0000259" key="6">
    <source>
        <dbReference type="PROSITE" id="PS50089"/>
    </source>
</evidence>
<feature type="region of interest" description="Disordered" evidence="5">
    <location>
        <begin position="150"/>
        <end position="187"/>
    </location>
</feature>
<evidence type="ECO:0000313" key="9">
    <source>
        <dbReference type="Proteomes" id="UP000195402"/>
    </source>
</evidence>
<dbReference type="Pfam" id="PF13639">
    <property type="entry name" value="zf-RING_2"/>
    <property type="match status" value="1"/>
</dbReference>
<dbReference type="InterPro" id="IPR011011">
    <property type="entry name" value="Znf_FYVE_PHD"/>
</dbReference>
<dbReference type="InterPro" id="IPR013083">
    <property type="entry name" value="Znf_RING/FYVE/PHD"/>
</dbReference>
<dbReference type="SMART" id="SM00249">
    <property type="entry name" value="PHD"/>
    <property type="match status" value="1"/>
</dbReference>
<dbReference type="PANTHER" id="PTHR47776:SF2">
    <property type="entry name" value="RING-TYPE E3 UBIQUITIN TRANSFERASE BRCA1"/>
    <property type="match status" value="1"/>
</dbReference>
<dbReference type="SMART" id="SM00184">
    <property type="entry name" value="RING"/>
    <property type="match status" value="1"/>
</dbReference>
<feature type="domain" description="BRCT" evidence="7">
    <location>
        <begin position="1"/>
        <end position="84"/>
    </location>
</feature>
<dbReference type="Pfam" id="PF12738">
    <property type="entry name" value="PTCB-BRCT"/>
    <property type="match status" value="1"/>
</dbReference>
<dbReference type="SUPFAM" id="SSF57903">
    <property type="entry name" value="FYVE/PHD zinc finger"/>
    <property type="match status" value="1"/>
</dbReference>
<gene>
    <name evidence="8" type="ORF">BVC80_479g8</name>
</gene>
<reference evidence="8 9" key="1">
    <citation type="journal article" date="2017" name="Mol. Plant">
        <title>The Genome of Medicinal Plant Macleaya cordata Provides New Insights into Benzylisoquinoline Alkaloids Metabolism.</title>
        <authorList>
            <person name="Liu X."/>
            <person name="Liu Y."/>
            <person name="Huang P."/>
            <person name="Ma Y."/>
            <person name="Qing Z."/>
            <person name="Tang Q."/>
            <person name="Cao H."/>
            <person name="Cheng P."/>
            <person name="Zheng Y."/>
            <person name="Yuan Z."/>
            <person name="Zhou Y."/>
            <person name="Liu J."/>
            <person name="Tang Z."/>
            <person name="Zhuo Y."/>
            <person name="Zhang Y."/>
            <person name="Yu L."/>
            <person name="Huang J."/>
            <person name="Yang P."/>
            <person name="Peng Q."/>
            <person name="Zhang J."/>
            <person name="Jiang W."/>
            <person name="Zhang Z."/>
            <person name="Lin K."/>
            <person name="Ro D.K."/>
            <person name="Chen X."/>
            <person name="Xiong X."/>
            <person name="Shang Y."/>
            <person name="Huang S."/>
            <person name="Zeng J."/>
        </authorList>
    </citation>
    <scope>NUCLEOTIDE SEQUENCE [LARGE SCALE GENOMIC DNA]</scope>
    <source>
        <strain evidence="9">cv. BLH2017</strain>
        <tissue evidence="8">Root</tissue>
    </source>
</reference>
<dbReference type="InterPro" id="IPR001965">
    <property type="entry name" value="Znf_PHD"/>
</dbReference>
<dbReference type="EMBL" id="MVGT01002801">
    <property type="protein sequence ID" value="OVA06435.1"/>
    <property type="molecule type" value="Genomic_DNA"/>
</dbReference>
<dbReference type="SUPFAM" id="SSF57850">
    <property type="entry name" value="RING/U-box"/>
    <property type="match status" value="1"/>
</dbReference>
<dbReference type="InterPro" id="IPR001841">
    <property type="entry name" value="Znf_RING"/>
</dbReference>
<dbReference type="InterPro" id="IPR019786">
    <property type="entry name" value="Zinc_finger_PHD-type_CS"/>
</dbReference>
<dbReference type="Proteomes" id="UP000195402">
    <property type="component" value="Unassembled WGS sequence"/>
</dbReference>
<dbReference type="SMART" id="SM00292">
    <property type="entry name" value="BRCT"/>
    <property type="match status" value="1"/>
</dbReference>
<name>A0A200Q7L3_MACCD</name>
<evidence type="ECO:0000256" key="1">
    <source>
        <dbReference type="ARBA" id="ARBA00022723"/>
    </source>
</evidence>
<dbReference type="InterPro" id="IPR036420">
    <property type="entry name" value="BRCT_dom_sf"/>
</dbReference>
<accession>A0A200Q7L3</accession>
<comment type="caution">
    <text evidence="8">The sequence shown here is derived from an EMBL/GenBank/DDBJ whole genome shotgun (WGS) entry which is preliminary data.</text>
</comment>
<dbReference type="STRING" id="56857.A0A200Q7L3"/>
<protein>
    <submittedName>
        <fullName evidence="8">BRCT domain</fullName>
    </submittedName>
</protein>
<feature type="region of interest" description="Disordered" evidence="5">
    <location>
        <begin position="126"/>
        <end position="145"/>
    </location>
</feature>
<sequence length="504" mass="56198">MDSVVATVSGYHGSDRFKLIKLINHTGANYVGSMSKSTTHLVCWQFEGSKYMLAKNLGTKIVSHQWFEDCEREGKRLPEGNYLMQSGQQVRPLSWEPPVACPKESLLARKNDTLFYDRSNICNDARSTEIENGSPGPSFRLSSEHEESTSYASILSGKHKRSIHSASGSTTKVEPTRKSRRLAKKKSSRDIYESAIFDCDQECSPTENCDEIYTTTAASNDSDDLRSDTSLTILDCEQECSPTECTPHNVTAAPNDSNGLRNKDAMIPQGSTLQDGFYIGENRNEELADVEDITELNNFAASNGSNILSDDVLASQERMSLDFEDDDAVLKDVDVYGKSDRLPTPTELSCVICWTDFSSTRGVLPCGHRFCYSCIQDWADHMASRRKVSTCPLCKASFVSITKVEDAASTDQKIYSQTIPDASSAAKDIFVLSDWEISGFGAQGFQFSAASVCCVCRSREPEDLLVSCHICRNSWVHSYCLDPPLDPWTCINCRRLRMLYRRIH</sequence>
<dbReference type="InterPro" id="IPR001357">
    <property type="entry name" value="BRCT_dom"/>
</dbReference>
<dbReference type="InParanoid" id="A0A200Q7L3"/>
<keyword evidence="1" id="KW-0479">Metal-binding</keyword>
<dbReference type="Gene3D" id="3.30.40.10">
    <property type="entry name" value="Zinc/RING finger domain, C3HC4 (zinc finger)"/>
    <property type="match status" value="2"/>
</dbReference>
<dbReference type="PANTHER" id="PTHR47776">
    <property type="entry name" value="F5A8.9 PROTEIN"/>
    <property type="match status" value="1"/>
</dbReference>
<evidence type="ECO:0000256" key="4">
    <source>
        <dbReference type="PROSITE-ProRule" id="PRU00175"/>
    </source>
</evidence>
<evidence type="ECO:0000256" key="3">
    <source>
        <dbReference type="ARBA" id="ARBA00022833"/>
    </source>
</evidence>
<dbReference type="PROSITE" id="PS50172">
    <property type="entry name" value="BRCT"/>
    <property type="match status" value="1"/>
</dbReference>